<evidence type="ECO:0000256" key="10">
    <source>
        <dbReference type="ARBA" id="ARBA00038527"/>
    </source>
</evidence>
<evidence type="ECO:0000256" key="20">
    <source>
        <dbReference type="ARBA" id="ARBA00048716"/>
    </source>
</evidence>
<evidence type="ECO:0000259" key="23">
    <source>
        <dbReference type="Pfam" id="PF02275"/>
    </source>
</evidence>
<dbReference type="InterPro" id="IPR029132">
    <property type="entry name" value="CBAH/NAAA_C"/>
</dbReference>
<name>A0ABM5GL97_9SAUR</name>
<feature type="domain" description="Choloylglycine hydrolase/NAAA C-terminal" evidence="23">
    <location>
        <begin position="146"/>
        <end position="312"/>
    </location>
</feature>
<feature type="chain" id="PRO_5045196267" description="N-acylethanolamine-hydrolyzing acid amidase" evidence="22">
    <location>
        <begin position="28"/>
        <end position="377"/>
    </location>
</feature>
<evidence type="ECO:0000256" key="6">
    <source>
        <dbReference type="ARBA" id="ARBA00022801"/>
    </source>
</evidence>
<evidence type="ECO:0000256" key="4">
    <source>
        <dbReference type="ARBA" id="ARBA00011891"/>
    </source>
</evidence>
<protein>
    <recommendedName>
        <fullName evidence="12">N-acylethanolamine-hydrolyzing acid amidase</fullName>
        <ecNumber evidence="4">3.5.1.23</ecNumber>
        <ecNumber evidence="11">3.5.1.60</ecNumber>
    </recommendedName>
    <alternativeName>
        <fullName evidence="13">Acylsphingosine deacylase NAAA</fullName>
    </alternativeName>
</protein>
<comment type="catalytic activity">
    <reaction evidence="15">
        <text>N-dodecanoylethanolamine + H2O = dodecanoate + ethanolamine</text>
        <dbReference type="Rhea" id="RHEA:45456"/>
        <dbReference type="ChEBI" id="CHEBI:15377"/>
        <dbReference type="ChEBI" id="CHEBI:18262"/>
        <dbReference type="ChEBI" id="CHEBI:57603"/>
        <dbReference type="ChEBI" id="CHEBI:85263"/>
    </reaction>
    <physiologicalReaction direction="left-to-right" evidence="15">
        <dbReference type="Rhea" id="RHEA:45457"/>
    </physiologicalReaction>
</comment>
<comment type="catalytic activity">
    <reaction evidence="16">
        <text>N-dodecanoylsphing-4-enine + H2O = dodecanoate + sphing-4-enine</text>
        <dbReference type="Rhea" id="RHEA:41291"/>
        <dbReference type="ChEBI" id="CHEBI:15377"/>
        <dbReference type="ChEBI" id="CHEBI:18262"/>
        <dbReference type="ChEBI" id="CHEBI:57756"/>
        <dbReference type="ChEBI" id="CHEBI:72956"/>
    </reaction>
    <physiologicalReaction direction="left-to-right" evidence="16">
        <dbReference type="Rhea" id="RHEA:41292"/>
    </physiologicalReaction>
</comment>
<dbReference type="InterPro" id="IPR029130">
    <property type="entry name" value="Acid_ceramidase_N"/>
</dbReference>
<comment type="catalytic activity">
    <reaction evidence="19">
        <text>an N-acylsphing-4-enine + H2O = sphing-4-enine + a fatty acid</text>
        <dbReference type="Rhea" id="RHEA:20856"/>
        <dbReference type="ChEBI" id="CHEBI:15377"/>
        <dbReference type="ChEBI" id="CHEBI:28868"/>
        <dbReference type="ChEBI" id="CHEBI:52639"/>
        <dbReference type="ChEBI" id="CHEBI:57756"/>
        <dbReference type="EC" id="3.5.1.23"/>
    </reaction>
    <physiologicalReaction direction="left-to-right" evidence="19">
        <dbReference type="Rhea" id="RHEA:20857"/>
    </physiologicalReaction>
</comment>
<comment type="catalytic activity">
    <reaction evidence="17">
        <text>N-hexadecanoylethanolamine + H2O = ethanolamine + hexadecanoate</text>
        <dbReference type="Rhea" id="RHEA:45064"/>
        <dbReference type="ChEBI" id="CHEBI:7896"/>
        <dbReference type="ChEBI" id="CHEBI:15377"/>
        <dbReference type="ChEBI" id="CHEBI:57603"/>
        <dbReference type="ChEBI" id="CHEBI:71464"/>
    </reaction>
    <physiologicalReaction direction="left-to-right" evidence="17">
        <dbReference type="Rhea" id="RHEA:45065"/>
    </physiologicalReaction>
</comment>
<proteinExistence type="inferred from homology"/>
<evidence type="ECO:0000256" key="14">
    <source>
        <dbReference type="ARBA" id="ARBA00047347"/>
    </source>
</evidence>
<accession>A0ABM5GL97</accession>
<feature type="domain" description="Acid ceramidase N-terminal" evidence="24">
    <location>
        <begin position="57"/>
        <end position="110"/>
    </location>
</feature>
<comment type="catalytic activity">
    <reaction evidence="18">
        <text>N-hexadecanoylsphing-4-enine + H2O = sphing-4-enine + hexadecanoate</text>
        <dbReference type="Rhea" id="RHEA:38891"/>
        <dbReference type="ChEBI" id="CHEBI:7896"/>
        <dbReference type="ChEBI" id="CHEBI:15377"/>
        <dbReference type="ChEBI" id="CHEBI:57756"/>
        <dbReference type="ChEBI" id="CHEBI:72959"/>
    </reaction>
    <physiologicalReaction direction="left-to-right" evidence="18">
        <dbReference type="Rhea" id="RHEA:38892"/>
    </physiologicalReaction>
</comment>
<evidence type="ECO:0000256" key="11">
    <source>
        <dbReference type="ARBA" id="ARBA00039046"/>
    </source>
</evidence>
<dbReference type="PANTHER" id="PTHR28583:SF4">
    <property type="entry name" value="N-ACYLETHANOLAMINE-HYDROLYZING ACID AMIDASE"/>
    <property type="match status" value="1"/>
</dbReference>
<keyword evidence="6 21" id="KW-0378">Hydrolase</keyword>
<keyword evidence="5 22" id="KW-0732">Signal</keyword>
<evidence type="ECO:0000256" key="15">
    <source>
        <dbReference type="ARBA" id="ARBA00047719"/>
    </source>
</evidence>
<evidence type="ECO:0000256" key="19">
    <source>
        <dbReference type="ARBA" id="ARBA00048323"/>
    </source>
</evidence>
<reference evidence="26" key="1">
    <citation type="submission" date="2025-08" db="UniProtKB">
        <authorList>
            <consortium name="RefSeq"/>
        </authorList>
    </citation>
    <scope>IDENTIFICATION</scope>
</reference>
<evidence type="ECO:0000256" key="1">
    <source>
        <dbReference type="ARBA" id="ARBA00004371"/>
    </source>
</evidence>
<evidence type="ECO:0000256" key="9">
    <source>
        <dbReference type="ARBA" id="ARBA00023228"/>
    </source>
</evidence>
<dbReference type="Pfam" id="PF15508">
    <property type="entry name" value="NAAA-beta"/>
    <property type="match status" value="1"/>
</dbReference>
<evidence type="ECO:0000256" key="7">
    <source>
        <dbReference type="ARBA" id="ARBA00023098"/>
    </source>
</evidence>
<dbReference type="Proteomes" id="UP001652642">
    <property type="component" value="Chromosome 5"/>
</dbReference>
<evidence type="ECO:0000259" key="24">
    <source>
        <dbReference type="Pfam" id="PF15508"/>
    </source>
</evidence>
<evidence type="ECO:0000256" key="12">
    <source>
        <dbReference type="ARBA" id="ARBA00040404"/>
    </source>
</evidence>
<comment type="pathway">
    <text evidence="2">Lipid metabolism; fatty acid metabolism.</text>
</comment>
<sequence length="377" mass="42149">MEWRWRRGASAWGALAFLLLLCSNGAAPRIASRAKPREQPVAAAAAARDPAAPFLANVSLERPPERRWEPVLRHFDPAFLREACGRIIDEVIPKWVHAIIRPIAKELESFAPQPFAGEIRGICDALGLDVGDGLLLNLAYESTAYCTSILAQDKNGHIYHGRNMDYAFGDILRQITIEVNFVKNGQVKYRGTTFFGYVGLWTGQSPYKFTISGDERDQGNWWENAVAAFLRHSSPVSWLTRTVLSEAEDFEAAVHMLSKTPIIADVYYIVGGVTPKEGVVITRKRSGPVDIWPLDPSSGGWYRVETNYDHWTTPPPFDDRRTPAIKALNATGQENINLKSLYKVLSVQPVLNKDTIYTTVMSAAAPDQYMTRVRTLE</sequence>
<dbReference type="Gene3D" id="3.60.60.10">
    <property type="entry name" value="Penicillin V Acylase, Chain A"/>
    <property type="match status" value="1"/>
</dbReference>
<evidence type="ECO:0000313" key="26">
    <source>
        <dbReference type="RefSeq" id="XP_072858405.1"/>
    </source>
</evidence>
<gene>
    <name evidence="26" type="primary">NAAA</name>
</gene>
<comment type="catalytic activity">
    <reaction evidence="14">
        <text>an N-(long-chain fatty acyl)ethanolamine + H2O = a long-chain fatty acid + ethanolamine</text>
        <dbReference type="Rhea" id="RHEA:17505"/>
        <dbReference type="ChEBI" id="CHEBI:15377"/>
        <dbReference type="ChEBI" id="CHEBI:15897"/>
        <dbReference type="ChEBI" id="CHEBI:57560"/>
        <dbReference type="ChEBI" id="CHEBI:57603"/>
        <dbReference type="EC" id="3.5.1.60"/>
    </reaction>
    <physiologicalReaction direction="left-to-right" evidence="14">
        <dbReference type="Rhea" id="RHEA:17506"/>
    </physiologicalReaction>
</comment>
<organism evidence="25 26">
    <name type="scientific">Pogona vitticeps</name>
    <name type="common">central bearded dragon</name>
    <dbReference type="NCBI Taxonomy" id="103695"/>
    <lineage>
        <taxon>Eukaryota</taxon>
        <taxon>Metazoa</taxon>
        <taxon>Chordata</taxon>
        <taxon>Craniata</taxon>
        <taxon>Vertebrata</taxon>
        <taxon>Euteleostomi</taxon>
        <taxon>Lepidosauria</taxon>
        <taxon>Squamata</taxon>
        <taxon>Bifurcata</taxon>
        <taxon>Unidentata</taxon>
        <taxon>Episquamata</taxon>
        <taxon>Toxicofera</taxon>
        <taxon>Iguania</taxon>
        <taxon>Acrodonta</taxon>
        <taxon>Agamidae</taxon>
        <taxon>Amphibolurinae</taxon>
        <taxon>Pogona</taxon>
    </lineage>
</organism>
<dbReference type="InterPro" id="IPR016699">
    <property type="entry name" value="Acid_ceramidase-like"/>
</dbReference>
<dbReference type="PANTHER" id="PTHR28583">
    <property type="entry name" value="ACID AMIDASE"/>
    <property type="match status" value="1"/>
</dbReference>
<dbReference type="EC" id="3.5.1.60" evidence="11"/>
<evidence type="ECO:0000256" key="17">
    <source>
        <dbReference type="ARBA" id="ARBA00048166"/>
    </source>
</evidence>
<evidence type="ECO:0000256" key="3">
    <source>
        <dbReference type="ARBA" id="ARBA00005730"/>
    </source>
</evidence>
<keyword evidence="8" id="KW-0325">Glycoprotein</keyword>
<comment type="subunit">
    <text evidence="10">Heterodimer of an alpha and a beta subunit, produced by autocatalytic cleavage.</text>
</comment>
<dbReference type="Pfam" id="PF02275">
    <property type="entry name" value="CBAH"/>
    <property type="match status" value="1"/>
</dbReference>
<keyword evidence="7 21" id="KW-0443">Lipid metabolism</keyword>
<dbReference type="PIRSF" id="PIRSF017632">
    <property type="entry name" value="Acid_ceramidase-like"/>
    <property type="match status" value="1"/>
</dbReference>
<evidence type="ECO:0000256" key="22">
    <source>
        <dbReference type="SAM" id="SignalP"/>
    </source>
</evidence>
<dbReference type="GeneID" id="110085256"/>
<keyword evidence="9" id="KW-0458">Lysosome</keyword>
<comment type="similarity">
    <text evidence="3 21">Belongs to the acid ceramidase family.</text>
</comment>
<keyword evidence="25" id="KW-1185">Reference proteome</keyword>
<evidence type="ECO:0000256" key="18">
    <source>
        <dbReference type="ARBA" id="ARBA00048217"/>
    </source>
</evidence>
<comment type="subcellular location">
    <subcellularLocation>
        <location evidence="1">Lysosome</location>
    </subcellularLocation>
</comment>
<feature type="signal peptide" evidence="22">
    <location>
        <begin position="1"/>
        <end position="27"/>
    </location>
</feature>
<dbReference type="EC" id="3.5.1.23" evidence="4"/>
<evidence type="ECO:0000256" key="5">
    <source>
        <dbReference type="ARBA" id="ARBA00022729"/>
    </source>
</evidence>
<evidence type="ECO:0000256" key="8">
    <source>
        <dbReference type="ARBA" id="ARBA00023180"/>
    </source>
</evidence>
<dbReference type="CDD" id="cd01903">
    <property type="entry name" value="Ntn_AC_NAAA"/>
    <property type="match status" value="1"/>
</dbReference>
<evidence type="ECO:0000256" key="2">
    <source>
        <dbReference type="ARBA" id="ARBA00004872"/>
    </source>
</evidence>
<evidence type="ECO:0000256" key="16">
    <source>
        <dbReference type="ARBA" id="ARBA00047993"/>
    </source>
</evidence>
<dbReference type="RefSeq" id="XP_072858405.1">
    <property type="nucleotide sequence ID" value="XM_073002304.1"/>
</dbReference>
<evidence type="ECO:0000256" key="21">
    <source>
        <dbReference type="PIRNR" id="PIRNR017632"/>
    </source>
</evidence>
<comment type="catalytic activity">
    <reaction evidence="20">
        <text>N-tetradecanoylethanolamine + H2O = tetradecanoate + ethanolamine</text>
        <dbReference type="Rhea" id="RHEA:45452"/>
        <dbReference type="ChEBI" id="CHEBI:15377"/>
        <dbReference type="ChEBI" id="CHEBI:30807"/>
        <dbReference type="ChEBI" id="CHEBI:57603"/>
        <dbReference type="ChEBI" id="CHEBI:85262"/>
    </reaction>
    <physiologicalReaction direction="left-to-right" evidence="20">
        <dbReference type="Rhea" id="RHEA:45453"/>
    </physiologicalReaction>
</comment>
<evidence type="ECO:0000313" key="25">
    <source>
        <dbReference type="Proteomes" id="UP001652642"/>
    </source>
</evidence>
<evidence type="ECO:0000256" key="13">
    <source>
        <dbReference type="ARBA" id="ARBA00042519"/>
    </source>
</evidence>